<dbReference type="EC" id="3.1.1.-" evidence="3"/>
<feature type="region of interest" description="Disordered" evidence="4">
    <location>
        <begin position="420"/>
        <end position="484"/>
    </location>
</feature>
<dbReference type="HOGENOM" id="CLU_521376_0_0_1"/>
<feature type="compositionally biased region" description="Basic and acidic residues" evidence="4">
    <location>
        <begin position="311"/>
        <end position="339"/>
    </location>
</feature>
<feature type="domain" description="Carboxylesterase type B" evidence="5">
    <location>
        <begin position="99"/>
        <end position="272"/>
    </location>
</feature>
<evidence type="ECO:0000256" key="1">
    <source>
        <dbReference type="ARBA" id="ARBA00005964"/>
    </source>
</evidence>
<dbReference type="PANTHER" id="PTHR11559">
    <property type="entry name" value="CARBOXYLESTERASE"/>
    <property type="match status" value="1"/>
</dbReference>
<dbReference type="KEGG" id="mrr:Moror_16145"/>
<dbReference type="InterPro" id="IPR019826">
    <property type="entry name" value="Carboxylesterase_B_AS"/>
</dbReference>
<feature type="region of interest" description="Disordered" evidence="4">
    <location>
        <begin position="496"/>
        <end position="523"/>
    </location>
</feature>
<feature type="compositionally biased region" description="Basic and acidic residues" evidence="4">
    <location>
        <begin position="503"/>
        <end position="523"/>
    </location>
</feature>
<dbReference type="PROSITE" id="PS00122">
    <property type="entry name" value="CARBOXYLESTERASE_B_1"/>
    <property type="match status" value="1"/>
</dbReference>
<protein>
    <recommendedName>
        <fullName evidence="3">Carboxylic ester hydrolase</fullName>
        <ecNumber evidence="3">3.1.1.-</ecNumber>
    </recommendedName>
</protein>
<dbReference type="Gene3D" id="3.40.50.1820">
    <property type="entry name" value="alpha/beta hydrolase"/>
    <property type="match status" value="1"/>
</dbReference>
<evidence type="ECO:0000256" key="4">
    <source>
        <dbReference type="SAM" id="MobiDB-lite"/>
    </source>
</evidence>
<dbReference type="Pfam" id="PF00135">
    <property type="entry name" value="COesterase"/>
    <property type="match status" value="1"/>
</dbReference>
<keyword evidence="7" id="KW-1185">Reference proteome</keyword>
<dbReference type="InterPro" id="IPR050309">
    <property type="entry name" value="Type-B_Carboxylest/Lipase"/>
</dbReference>
<gene>
    <name evidence="6" type="ORF">Moror_16145</name>
</gene>
<dbReference type="STRING" id="1381753.V2X9E3"/>
<feature type="region of interest" description="Disordered" evidence="4">
    <location>
        <begin position="287"/>
        <end position="396"/>
    </location>
</feature>
<evidence type="ECO:0000259" key="5">
    <source>
        <dbReference type="Pfam" id="PF00135"/>
    </source>
</evidence>
<accession>V2X9E3</accession>
<evidence type="ECO:0000313" key="7">
    <source>
        <dbReference type="Proteomes" id="UP000017559"/>
    </source>
</evidence>
<feature type="compositionally biased region" description="Basic and acidic residues" evidence="4">
    <location>
        <begin position="425"/>
        <end position="434"/>
    </location>
</feature>
<comment type="similarity">
    <text evidence="1 3">Belongs to the type-B carboxylesterase/lipase family.</text>
</comment>
<evidence type="ECO:0000256" key="3">
    <source>
        <dbReference type="RuleBase" id="RU361235"/>
    </source>
</evidence>
<dbReference type="OrthoDB" id="408631at2759"/>
<dbReference type="InterPro" id="IPR002018">
    <property type="entry name" value="CarbesteraseB"/>
</dbReference>
<dbReference type="InterPro" id="IPR029058">
    <property type="entry name" value="AB_hydrolase_fold"/>
</dbReference>
<evidence type="ECO:0000256" key="2">
    <source>
        <dbReference type="ARBA" id="ARBA00022801"/>
    </source>
</evidence>
<dbReference type="SUPFAM" id="SSF53474">
    <property type="entry name" value="alpha/beta-Hydrolases"/>
    <property type="match status" value="1"/>
</dbReference>
<keyword evidence="2 3" id="KW-0378">Hydrolase</keyword>
<proteinExistence type="inferred from homology"/>
<dbReference type="GO" id="GO:0016787">
    <property type="term" value="F:hydrolase activity"/>
    <property type="evidence" value="ECO:0007669"/>
    <property type="project" value="UniProtKB-KW"/>
</dbReference>
<name>V2X9E3_MONRO</name>
<dbReference type="EMBL" id="AWSO01000561">
    <property type="protein sequence ID" value="ESK89426.1"/>
    <property type="molecule type" value="Genomic_DNA"/>
</dbReference>
<dbReference type="AlphaFoldDB" id="V2X9E3"/>
<dbReference type="Proteomes" id="UP000017559">
    <property type="component" value="Unassembled WGS sequence"/>
</dbReference>
<comment type="caution">
    <text evidence="6">The sequence shown here is derived from an EMBL/GenBank/DDBJ whole genome shotgun (WGS) entry which is preliminary data.</text>
</comment>
<sequence length="523" mass="58332">SFRVSFVDAASIFLADIDHEARVWQESGFRLHQLAARHASFRGLLLTLLEDTGEVFGRSGDASVHRVLELSDMRRHEADLLLLAFLPLLCLAQTTLIPITLDYGTFIGINNQTSKVISWRGIPYADPPVGHLRWRAAVPPPTKHLGNINATNMRLTSRSNVATSVVPGKSEGCLCVDVFMSASTPPDPSAKLDPTLQTSVDAGRPFVFVSFAYRLGQFGFLAGSPFQREGQLNIGLQDQREALRWVQRYISVFGGDPNHVTIWGQSAGAGSTLSMLPLVQGPPSCALQPHGRKRRANTAAQSPPLPRWRNRYQDSKARHEEASMRKHTTHETRAKRAETAARYTPNVLPDTSRTHPWKLPSTWQTESPVRNHNITNNETLPAPQTKSRCTPGNSHPQTCHWSVYEESSRHPIINWNKKVNQQLRRKPEPKEHSNKINKPRPTAKAPPDPDNSQTPSLDETGRNPPNAQHAKLAPTPRKIAHTRSYRNCYSTAQLAQEHRRLRTDRCMEGKEKSGSAKGKEASP</sequence>
<reference evidence="6 7" key="1">
    <citation type="journal article" date="2014" name="BMC Genomics">
        <title>Genome and secretome analysis of the hemibiotrophic fungal pathogen, Moniliophthora roreri, which causes frosty pod rot disease of cacao: mechanisms of the biotrophic and necrotrophic phases.</title>
        <authorList>
            <person name="Meinhardt L.W."/>
            <person name="Costa G.G.L."/>
            <person name="Thomazella D.P.T."/>
            <person name="Teixeira P.J.P.L."/>
            <person name="Carazzolle M.F."/>
            <person name="Schuster S.C."/>
            <person name="Carlson J.E."/>
            <person name="Guiltinan M.J."/>
            <person name="Mieczkowski P."/>
            <person name="Farmer A."/>
            <person name="Ramaraj T."/>
            <person name="Crozier J."/>
            <person name="Davis R.E."/>
            <person name="Shao J."/>
            <person name="Melnick R.L."/>
            <person name="Pereira G.A.G."/>
            <person name="Bailey B.A."/>
        </authorList>
    </citation>
    <scope>NUCLEOTIDE SEQUENCE [LARGE SCALE GENOMIC DNA]</scope>
    <source>
        <strain evidence="6 7">MCA 2997</strain>
    </source>
</reference>
<organism evidence="6 7">
    <name type="scientific">Moniliophthora roreri (strain MCA 2997)</name>
    <name type="common">Cocoa frosty pod rot fungus</name>
    <name type="synonym">Crinipellis roreri</name>
    <dbReference type="NCBI Taxonomy" id="1381753"/>
    <lineage>
        <taxon>Eukaryota</taxon>
        <taxon>Fungi</taxon>
        <taxon>Dikarya</taxon>
        <taxon>Basidiomycota</taxon>
        <taxon>Agaricomycotina</taxon>
        <taxon>Agaricomycetes</taxon>
        <taxon>Agaricomycetidae</taxon>
        <taxon>Agaricales</taxon>
        <taxon>Marasmiineae</taxon>
        <taxon>Marasmiaceae</taxon>
        <taxon>Moniliophthora</taxon>
    </lineage>
</organism>
<feature type="compositionally biased region" description="Polar residues" evidence="4">
    <location>
        <begin position="361"/>
        <end position="396"/>
    </location>
</feature>
<evidence type="ECO:0000313" key="6">
    <source>
        <dbReference type="EMBL" id="ESK89426.1"/>
    </source>
</evidence>
<feature type="non-terminal residue" evidence="6">
    <location>
        <position position="1"/>
    </location>
</feature>